<comment type="caution">
    <text evidence="1">The sequence shown here is derived from an EMBL/GenBank/DDBJ whole genome shotgun (WGS) entry which is preliminary data.</text>
</comment>
<evidence type="ECO:0000313" key="2">
    <source>
        <dbReference type="Proteomes" id="UP000828048"/>
    </source>
</evidence>
<evidence type="ECO:0000313" key="1">
    <source>
        <dbReference type="EMBL" id="KAH7855910.1"/>
    </source>
</evidence>
<keyword evidence="2" id="KW-1185">Reference proteome</keyword>
<proteinExistence type="predicted"/>
<name>A0ACB7YQV1_9ERIC</name>
<reference evidence="1 2" key="1">
    <citation type="journal article" date="2021" name="Hortic Res">
        <title>High-quality reference genome and annotation aids understanding of berry development for evergreen blueberry (Vaccinium darrowii).</title>
        <authorList>
            <person name="Yu J."/>
            <person name="Hulse-Kemp A.M."/>
            <person name="Babiker E."/>
            <person name="Staton M."/>
        </authorList>
    </citation>
    <scope>NUCLEOTIDE SEQUENCE [LARGE SCALE GENOMIC DNA]</scope>
    <source>
        <strain evidence="2">cv. NJ 8807/NJ 8810</strain>
        <tissue evidence="1">Young leaf</tissue>
    </source>
</reference>
<gene>
    <name evidence="1" type="ORF">Vadar_030519</name>
</gene>
<dbReference type="EMBL" id="CM037161">
    <property type="protein sequence ID" value="KAH7855910.1"/>
    <property type="molecule type" value="Genomic_DNA"/>
</dbReference>
<organism evidence="1 2">
    <name type="scientific">Vaccinium darrowii</name>
    <dbReference type="NCBI Taxonomy" id="229202"/>
    <lineage>
        <taxon>Eukaryota</taxon>
        <taxon>Viridiplantae</taxon>
        <taxon>Streptophyta</taxon>
        <taxon>Embryophyta</taxon>
        <taxon>Tracheophyta</taxon>
        <taxon>Spermatophyta</taxon>
        <taxon>Magnoliopsida</taxon>
        <taxon>eudicotyledons</taxon>
        <taxon>Gunneridae</taxon>
        <taxon>Pentapetalae</taxon>
        <taxon>asterids</taxon>
        <taxon>Ericales</taxon>
        <taxon>Ericaceae</taxon>
        <taxon>Vaccinioideae</taxon>
        <taxon>Vaccinieae</taxon>
        <taxon>Vaccinium</taxon>
    </lineage>
</organism>
<accession>A0ACB7YQV1</accession>
<protein>
    <submittedName>
        <fullName evidence="1">Uncharacterized protein</fullName>
    </submittedName>
</protein>
<dbReference type="Proteomes" id="UP000828048">
    <property type="component" value="Chromosome 11"/>
</dbReference>
<sequence>MAANTISALPISPCYRKVNHFPPFPRSLTLTPYNLVLSSVIGSELSLRSINARRGVLKHCRPAVATVSLLLPTAKPERTSSEKLPKWSARATRAYSLGQVEAHKLKYPKTGTESLLMGILVEGTSFAAQYLRENGITFYKVREEAINLLGTSVDKYYAPDDPPLTEPAQRAIDWAVDEKLKSGESGEITTTHLLLGIWSEKDYAGHKILETLGFDDEKAKELAKSINVD</sequence>